<evidence type="ECO:0008006" key="3">
    <source>
        <dbReference type="Google" id="ProtNLM"/>
    </source>
</evidence>
<dbReference type="Proteomes" id="UP000077623">
    <property type="component" value="Unassembled WGS sequence"/>
</dbReference>
<protein>
    <recommendedName>
        <fullName evidence="3">DUF31 domain-containing protein</fullName>
    </recommendedName>
</protein>
<sequence>MNISQQAWGAKEKDDYGAVATGKMKEPRLFYAAFNYLEKREINYDHFLDLAVLELEFNSEESERKATGGFANKYTLKSNNAINLFNKPLEAKYSKEELDNLTENFYHLAYPYKKGDKWNYSTNFDEPNAIAGSISRQIIRLMR</sequence>
<evidence type="ECO:0000313" key="1">
    <source>
        <dbReference type="EMBL" id="OAL10503.1"/>
    </source>
</evidence>
<gene>
    <name evidence="1" type="ORF">A6V39_00365</name>
</gene>
<reference evidence="2" key="1">
    <citation type="submission" date="2016-04" db="EMBL/GenBank/DDBJ databases">
        <authorList>
            <person name="Quiroz-Castaneda R.E."/>
            <person name="Martinez-Ocampo F."/>
        </authorList>
    </citation>
    <scope>NUCLEOTIDE SEQUENCE [LARGE SCALE GENOMIC DNA]</scope>
    <source>
        <strain evidence="2">INIFAP01</strain>
    </source>
</reference>
<dbReference type="RefSeq" id="WP_187149737.1">
    <property type="nucleotide sequence ID" value="NZ_LWUJ01000010.1"/>
</dbReference>
<dbReference type="STRING" id="432608.A6V39_00365"/>
<accession>A0A1A9QDG1</accession>
<evidence type="ECO:0000313" key="2">
    <source>
        <dbReference type="Proteomes" id="UP000077623"/>
    </source>
</evidence>
<proteinExistence type="predicted"/>
<name>A0A1A9QDG1_9MOLU</name>
<dbReference type="AlphaFoldDB" id="A0A1A9QDG1"/>
<keyword evidence="2" id="KW-1185">Reference proteome</keyword>
<comment type="caution">
    <text evidence="1">The sequence shown here is derived from an EMBL/GenBank/DDBJ whole genome shotgun (WGS) entry which is preliminary data.</text>
</comment>
<dbReference type="EMBL" id="LWUJ01000010">
    <property type="protein sequence ID" value="OAL10503.1"/>
    <property type="molecule type" value="Genomic_DNA"/>
</dbReference>
<organism evidence="1 2">
    <name type="scientific">Candidatus Mycoplasma haematobovis</name>
    <dbReference type="NCBI Taxonomy" id="432608"/>
    <lineage>
        <taxon>Bacteria</taxon>
        <taxon>Bacillati</taxon>
        <taxon>Mycoplasmatota</taxon>
        <taxon>Mollicutes</taxon>
        <taxon>Mycoplasmataceae</taxon>
        <taxon>Mycoplasma</taxon>
    </lineage>
</organism>